<evidence type="ECO:0000313" key="12">
    <source>
        <dbReference type="EMBL" id="MBC3445105.1"/>
    </source>
</evidence>
<feature type="DNA-binding region" description="OmpR/PhoB-type" evidence="9">
    <location>
        <begin position="139"/>
        <end position="238"/>
    </location>
</feature>
<evidence type="ECO:0000256" key="9">
    <source>
        <dbReference type="PROSITE-ProRule" id="PRU01091"/>
    </source>
</evidence>
<keyword evidence="4" id="KW-0902">Two-component regulatory system</keyword>
<dbReference type="Pfam" id="PF00072">
    <property type="entry name" value="Response_reg"/>
    <property type="match status" value="1"/>
</dbReference>
<comment type="subcellular location">
    <subcellularLocation>
        <location evidence="1">Cytoplasm</location>
    </subcellularLocation>
</comment>
<dbReference type="EMBL" id="JABWRJ010000004">
    <property type="protein sequence ID" value="MBC3445105.1"/>
    <property type="molecule type" value="Genomic_DNA"/>
</dbReference>
<dbReference type="Pfam" id="PF00486">
    <property type="entry name" value="Trans_reg_C"/>
    <property type="match status" value="1"/>
</dbReference>
<feature type="modified residue" description="4-aspartylphosphate" evidence="8">
    <location>
        <position position="61"/>
    </location>
</feature>
<keyword evidence="7" id="KW-0804">Transcription</keyword>
<gene>
    <name evidence="12" type="ORF">HU751_04930</name>
</gene>
<evidence type="ECO:0000256" key="1">
    <source>
        <dbReference type="ARBA" id="ARBA00004496"/>
    </source>
</evidence>
<reference evidence="12" key="1">
    <citation type="journal article" date="2020" name="Microorganisms">
        <title>Reliable Identification of Environmental Pseudomonas Isolates Using the rpoD Gene.</title>
        <authorList>
            <consortium name="The Broad Institute Genome Sequencing Platform"/>
            <person name="Girard L."/>
            <person name="Lood C."/>
            <person name="Rokni-Zadeh H."/>
            <person name="van Noort V."/>
            <person name="Lavigne R."/>
            <person name="De Mot R."/>
        </authorList>
    </citation>
    <scope>NUCLEOTIDE SEQUENCE</scope>
    <source>
        <strain evidence="12">BW13M1</strain>
    </source>
</reference>
<dbReference type="InterPro" id="IPR001789">
    <property type="entry name" value="Sig_transdc_resp-reg_receiver"/>
</dbReference>
<keyword evidence="5" id="KW-0805">Transcription regulation</keyword>
<evidence type="ECO:0000256" key="8">
    <source>
        <dbReference type="PROSITE-ProRule" id="PRU00169"/>
    </source>
</evidence>
<dbReference type="Gene3D" id="3.40.50.2300">
    <property type="match status" value="1"/>
</dbReference>
<evidence type="ECO:0000259" key="10">
    <source>
        <dbReference type="PROSITE" id="PS50110"/>
    </source>
</evidence>
<dbReference type="Gene3D" id="1.10.10.10">
    <property type="entry name" value="Winged helix-like DNA-binding domain superfamily/Winged helix DNA-binding domain"/>
    <property type="match status" value="1"/>
</dbReference>
<dbReference type="RefSeq" id="WP_186732271.1">
    <property type="nucleotide sequence ID" value="NZ_JABWRJ020000004.1"/>
</dbReference>
<dbReference type="GO" id="GO:0032993">
    <property type="term" value="C:protein-DNA complex"/>
    <property type="evidence" value="ECO:0007669"/>
    <property type="project" value="TreeGrafter"/>
</dbReference>
<dbReference type="AlphaFoldDB" id="A0A923JZ63"/>
<dbReference type="SUPFAM" id="SSF52172">
    <property type="entry name" value="CheY-like"/>
    <property type="match status" value="1"/>
</dbReference>
<accession>A0A923JZ63</accession>
<keyword evidence="3 8" id="KW-0597">Phosphoprotein</keyword>
<dbReference type="GO" id="GO:0000156">
    <property type="term" value="F:phosphorelay response regulator activity"/>
    <property type="evidence" value="ECO:0007669"/>
    <property type="project" value="TreeGrafter"/>
</dbReference>
<dbReference type="CDD" id="cd00383">
    <property type="entry name" value="trans_reg_C"/>
    <property type="match status" value="1"/>
</dbReference>
<feature type="domain" description="OmpR/PhoB-type" evidence="11">
    <location>
        <begin position="139"/>
        <end position="238"/>
    </location>
</feature>
<name>A0A923JZ63_9PSED</name>
<dbReference type="Gene3D" id="6.10.250.690">
    <property type="match status" value="1"/>
</dbReference>
<evidence type="ECO:0000259" key="11">
    <source>
        <dbReference type="PROSITE" id="PS51755"/>
    </source>
</evidence>
<feature type="domain" description="Response regulatory" evidence="10">
    <location>
        <begin position="12"/>
        <end position="125"/>
    </location>
</feature>
<dbReference type="InterPro" id="IPR011006">
    <property type="entry name" value="CheY-like_superfamily"/>
</dbReference>
<dbReference type="InterPro" id="IPR039420">
    <property type="entry name" value="WalR-like"/>
</dbReference>
<dbReference type="InterPro" id="IPR036388">
    <property type="entry name" value="WH-like_DNA-bd_sf"/>
</dbReference>
<dbReference type="PROSITE" id="PS51755">
    <property type="entry name" value="OMPR_PHOB"/>
    <property type="match status" value="1"/>
</dbReference>
<evidence type="ECO:0000256" key="6">
    <source>
        <dbReference type="ARBA" id="ARBA00023125"/>
    </source>
</evidence>
<sequence length="241" mass="26693">MQSALASHAPVRILAIEDDPVLSAHIGSHLGERGFAVTVRHGAGDVPQLLREGGFDLILLDILLPDSNGLDMLVELRRRQRVPVILMSALGAEQDRIVGYSQGADDYLAKPFSMAEMDVRIDALLRRIAYERQGPVSHQDLGSALGLTFDPLRGDVCHDQCWAGLTGCEYRILETLLHAQDEALSKTFLYQQALNRAYSIHDRSLDMHVSHLRRKLQSIGYGAARVETVRGVGYMLKRVLA</sequence>
<dbReference type="PANTHER" id="PTHR48111:SF39">
    <property type="entry name" value="TRANSCRIPTIONAL REGULATORY PROTEIN CPXR"/>
    <property type="match status" value="1"/>
</dbReference>
<proteinExistence type="predicted"/>
<dbReference type="PANTHER" id="PTHR48111">
    <property type="entry name" value="REGULATOR OF RPOS"/>
    <property type="match status" value="1"/>
</dbReference>
<organism evidence="12">
    <name type="scientific">Pseudomonas peradeniyensis</name>
    <dbReference type="NCBI Taxonomy" id="2745488"/>
    <lineage>
        <taxon>Bacteria</taxon>
        <taxon>Pseudomonadati</taxon>
        <taxon>Pseudomonadota</taxon>
        <taxon>Gammaproteobacteria</taxon>
        <taxon>Pseudomonadales</taxon>
        <taxon>Pseudomonadaceae</taxon>
        <taxon>Pseudomonas</taxon>
    </lineage>
</organism>
<evidence type="ECO:0000256" key="2">
    <source>
        <dbReference type="ARBA" id="ARBA00022490"/>
    </source>
</evidence>
<dbReference type="GO" id="GO:0006355">
    <property type="term" value="P:regulation of DNA-templated transcription"/>
    <property type="evidence" value="ECO:0007669"/>
    <property type="project" value="InterPro"/>
</dbReference>
<dbReference type="SMART" id="SM00448">
    <property type="entry name" value="REC"/>
    <property type="match status" value="1"/>
</dbReference>
<keyword evidence="6 9" id="KW-0238">DNA-binding</keyword>
<evidence type="ECO:0000256" key="5">
    <source>
        <dbReference type="ARBA" id="ARBA00023015"/>
    </source>
</evidence>
<dbReference type="PROSITE" id="PS50110">
    <property type="entry name" value="RESPONSE_REGULATORY"/>
    <property type="match status" value="1"/>
</dbReference>
<evidence type="ECO:0000256" key="4">
    <source>
        <dbReference type="ARBA" id="ARBA00023012"/>
    </source>
</evidence>
<evidence type="ECO:0000256" key="7">
    <source>
        <dbReference type="ARBA" id="ARBA00023163"/>
    </source>
</evidence>
<dbReference type="GO" id="GO:0000976">
    <property type="term" value="F:transcription cis-regulatory region binding"/>
    <property type="evidence" value="ECO:0007669"/>
    <property type="project" value="TreeGrafter"/>
</dbReference>
<dbReference type="GO" id="GO:0005829">
    <property type="term" value="C:cytosol"/>
    <property type="evidence" value="ECO:0007669"/>
    <property type="project" value="TreeGrafter"/>
</dbReference>
<dbReference type="InterPro" id="IPR001867">
    <property type="entry name" value="OmpR/PhoB-type_DNA-bd"/>
</dbReference>
<comment type="caution">
    <text evidence="12">The sequence shown here is derived from an EMBL/GenBank/DDBJ whole genome shotgun (WGS) entry which is preliminary data.</text>
</comment>
<protein>
    <submittedName>
        <fullName evidence="12">Response regulator transcription factor</fullName>
    </submittedName>
</protein>
<keyword evidence="2" id="KW-0963">Cytoplasm</keyword>
<evidence type="ECO:0000256" key="3">
    <source>
        <dbReference type="ARBA" id="ARBA00022553"/>
    </source>
</evidence>
<dbReference type="SMART" id="SM00862">
    <property type="entry name" value="Trans_reg_C"/>
    <property type="match status" value="1"/>
</dbReference>
<reference evidence="12" key="2">
    <citation type="submission" date="2020-07" db="EMBL/GenBank/DDBJ databases">
        <authorList>
            <person name="Lood C."/>
            <person name="Girard L."/>
        </authorList>
    </citation>
    <scope>NUCLEOTIDE SEQUENCE</scope>
    <source>
        <strain evidence="12">BW13M1</strain>
    </source>
</reference>